<keyword evidence="2 3" id="KW-0694">RNA-binding</keyword>
<evidence type="ECO:0000313" key="6">
    <source>
        <dbReference type="Proteomes" id="UP000328092"/>
    </source>
</evidence>
<gene>
    <name evidence="5" type="primary">csaA</name>
    <name evidence="5" type="ORF">CI1B_51320</name>
</gene>
<comment type="caution">
    <text evidence="5">The sequence shown here is derived from an EMBL/GenBank/DDBJ whole genome shotgun (WGS) entry which is preliminary data.</text>
</comment>
<accession>A0A508TJ24</accession>
<organism evidence="5 6">
    <name type="scientific">Bradyrhizobium ivorense</name>
    <dbReference type="NCBI Taxonomy" id="2511166"/>
    <lineage>
        <taxon>Bacteria</taxon>
        <taxon>Pseudomonadati</taxon>
        <taxon>Pseudomonadota</taxon>
        <taxon>Alphaproteobacteria</taxon>
        <taxon>Hyphomicrobiales</taxon>
        <taxon>Nitrobacteraceae</taxon>
        <taxon>Bradyrhizobium</taxon>
    </lineage>
</organism>
<keyword evidence="1 3" id="KW-0820">tRNA-binding</keyword>
<evidence type="ECO:0000313" key="5">
    <source>
        <dbReference type="EMBL" id="VIO74246.1"/>
    </source>
</evidence>
<dbReference type="InterPro" id="IPR002547">
    <property type="entry name" value="tRNA-bd_dom"/>
</dbReference>
<dbReference type="InterPro" id="IPR012340">
    <property type="entry name" value="NA-bd_OB-fold"/>
</dbReference>
<dbReference type="Proteomes" id="UP000328092">
    <property type="component" value="Unassembled WGS sequence"/>
</dbReference>
<dbReference type="InterPro" id="IPR051270">
    <property type="entry name" value="Tyrosine-tRNA_ligase_regulator"/>
</dbReference>
<dbReference type="NCBIfam" id="NF007494">
    <property type="entry name" value="PRK10089.1-3"/>
    <property type="match status" value="1"/>
</dbReference>
<evidence type="ECO:0000259" key="4">
    <source>
        <dbReference type="PROSITE" id="PS50886"/>
    </source>
</evidence>
<dbReference type="PROSITE" id="PS50886">
    <property type="entry name" value="TRBD"/>
    <property type="match status" value="1"/>
</dbReference>
<keyword evidence="6" id="KW-1185">Reference proteome</keyword>
<sequence length="121" mass="12926">MTSGEPKMSPLKPQASYDDFARLDIRIGKVVEVQPFPRARNPSYKVGVDVGAERIMWSSAQITNYEPAALLGSLVVCVCNFGAKNIAGFTSELLILGVKDAAGNVIVLGPRSEVNVGEAVF</sequence>
<dbReference type="Gene3D" id="2.40.50.140">
    <property type="entry name" value="Nucleic acid-binding proteins"/>
    <property type="match status" value="1"/>
</dbReference>
<dbReference type="AlphaFoldDB" id="A0A508TJ24"/>
<feature type="domain" description="TRNA-binding" evidence="4">
    <location>
        <begin position="19"/>
        <end position="121"/>
    </location>
</feature>
<proteinExistence type="predicted"/>
<dbReference type="CDD" id="cd02798">
    <property type="entry name" value="tRNA_bind_CsaA"/>
    <property type="match status" value="1"/>
</dbReference>
<dbReference type="GO" id="GO:0000049">
    <property type="term" value="F:tRNA binding"/>
    <property type="evidence" value="ECO:0007669"/>
    <property type="project" value="UniProtKB-UniRule"/>
</dbReference>
<dbReference type="SUPFAM" id="SSF50249">
    <property type="entry name" value="Nucleic acid-binding proteins"/>
    <property type="match status" value="1"/>
</dbReference>
<dbReference type="Pfam" id="PF01588">
    <property type="entry name" value="tRNA_bind"/>
    <property type="match status" value="1"/>
</dbReference>
<evidence type="ECO:0000256" key="2">
    <source>
        <dbReference type="ARBA" id="ARBA00022884"/>
    </source>
</evidence>
<reference evidence="5" key="1">
    <citation type="submission" date="2019-02" db="EMBL/GenBank/DDBJ databases">
        <authorList>
            <person name="Pothier F.J."/>
        </authorList>
    </citation>
    <scope>NUCLEOTIDE SEQUENCE</scope>
    <source>
        <strain evidence="5">CI-1B</strain>
    </source>
</reference>
<dbReference type="PANTHER" id="PTHR11586">
    <property type="entry name" value="TRNA-AMINOACYLATION COFACTOR ARC1 FAMILY MEMBER"/>
    <property type="match status" value="1"/>
</dbReference>
<evidence type="ECO:0000256" key="3">
    <source>
        <dbReference type="PROSITE-ProRule" id="PRU00209"/>
    </source>
</evidence>
<protein>
    <submittedName>
        <fullName evidence="5">Chaperone CsaA</fullName>
    </submittedName>
</protein>
<dbReference type="EMBL" id="CAADFC020000018">
    <property type="protein sequence ID" value="VIO74246.1"/>
    <property type="molecule type" value="Genomic_DNA"/>
</dbReference>
<name>A0A508TJ24_9BRAD</name>
<evidence type="ECO:0000256" key="1">
    <source>
        <dbReference type="ARBA" id="ARBA00022555"/>
    </source>
</evidence>
<dbReference type="PANTHER" id="PTHR11586:SF37">
    <property type="entry name" value="TRNA-BINDING DOMAIN-CONTAINING PROTEIN"/>
    <property type="match status" value="1"/>
</dbReference>